<keyword evidence="2" id="KW-1003">Cell membrane</keyword>
<reference evidence="7 8" key="1">
    <citation type="submission" date="2015-07" db="EMBL/GenBank/DDBJ databases">
        <authorList>
            <person name="Noorani M."/>
        </authorList>
    </citation>
    <scope>NUCLEOTIDE SEQUENCE [LARGE SCALE GENOMIC DNA]</scope>
    <source>
        <strain evidence="7 8">CECT 7802</strain>
    </source>
</reference>
<dbReference type="AlphaFoldDB" id="A0A0M6YMN8"/>
<evidence type="ECO:0000313" key="8">
    <source>
        <dbReference type="Proteomes" id="UP000049222"/>
    </source>
</evidence>
<comment type="subcellular location">
    <subcellularLocation>
        <location evidence="1">Cell membrane</location>
        <topology evidence="1">Multi-pass membrane protein</topology>
    </subcellularLocation>
</comment>
<feature type="transmembrane region" description="Helical" evidence="6">
    <location>
        <begin position="118"/>
        <end position="138"/>
    </location>
</feature>
<evidence type="ECO:0000256" key="2">
    <source>
        <dbReference type="ARBA" id="ARBA00022475"/>
    </source>
</evidence>
<organism evidence="7 8">
    <name type="scientific">Jannaschia donghaensis</name>
    <dbReference type="NCBI Taxonomy" id="420998"/>
    <lineage>
        <taxon>Bacteria</taxon>
        <taxon>Pseudomonadati</taxon>
        <taxon>Pseudomonadota</taxon>
        <taxon>Alphaproteobacteria</taxon>
        <taxon>Rhodobacterales</taxon>
        <taxon>Roseobacteraceae</taxon>
        <taxon>Jannaschia</taxon>
    </lineage>
</organism>
<dbReference type="EMBL" id="CXSU01000012">
    <property type="protein sequence ID" value="CTQ50783.1"/>
    <property type="molecule type" value="Genomic_DNA"/>
</dbReference>
<evidence type="ECO:0000256" key="6">
    <source>
        <dbReference type="SAM" id="Phobius"/>
    </source>
</evidence>
<dbReference type="InterPro" id="IPR001123">
    <property type="entry name" value="LeuE-type"/>
</dbReference>
<evidence type="ECO:0000256" key="5">
    <source>
        <dbReference type="ARBA" id="ARBA00023136"/>
    </source>
</evidence>
<dbReference type="STRING" id="420998.JDO7802_02812"/>
<name>A0A0M6YMN8_9RHOB</name>
<sequence>MPTLTLAQLLAFNVAVFFASIGPGPAFLVCTQASLTGGRRAGVMTGLGLALVAGLWTLAALLGLDALFDNVPGSYTMMRIGGAGLVLAIAVATWINAESPIADVPRVSRRRAFLQGALLNLANPKSIIFSAGVLLVIFPPGLNATEMAVITANHIALEAVVYATLAWLLNRPSVRARYLALKPRIMRAMAIVLALLGLRLLLFG</sequence>
<feature type="transmembrane region" description="Helical" evidence="6">
    <location>
        <begin position="76"/>
        <end position="97"/>
    </location>
</feature>
<keyword evidence="3 6" id="KW-0812">Transmembrane</keyword>
<gene>
    <name evidence="7" type="primary">rhtC_4</name>
    <name evidence="7" type="ORF">JDO7802_02812</name>
</gene>
<evidence type="ECO:0000256" key="3">
    <source>
        <dbReference type="ARBA" id="ARBA00022692"/>
    </source>
</evidence>
<proteinExistence type="predicted"/>
<dbReference type="PANTHER" id="PTHR30086">
    <property type="entry name" value="ARGININE EXPORTER PROTEIN ARGO"/>
    <property type="match status" value="1"/>
</dbReference>
<feature type="transmembrane region" description="Helical" evidence="6">
    <location>
        <begin position="185"/>
        <end position="203"/>
    </location>
</feature>
<dbReference type="GO" id="GO:0015171">
    <property type="term" value="F:amino acid transmembrane transporter activity"/>
    <property type="evidence" value="ECO:0007669"/>
    <property type="project" value="TreeGrafter"/>
</dbReference>
<feature type="transmembrane region" description="Helical" evidence="6">
    <location>
        <begin position="41"/>
        <end position="64"/>
    </location>
</feature>
<dbReference type="GO" id="GO:0005886">
    <property type="term" value="C:plasma membrane"/>
    <property type="evidence" value="ECO:0007669"/>
    <property type="project" value="UniProtKB-SubCell"/>
</dbReference>
<evidence type="ECO:0000313" key="7">
    <source>
        <dbReference type="EMBL" id="CTQ50783.1"/>
    </source>
</evidence>
<evidence type="ECO:0000256" key="1">
    <source>
        <dbReference type="ARBA" id="ARBA00004651"/>
    </source>
</evidence>
<protein>
    <submittedName>
        <fullName evidence="7">Threonine efflux protein</fullName>
    </submittedName>
</protein>
<accession>A0A0M6YMN8</accession>
<dbReference type="Proteomes" id="UP000049222">
    <property type="component" value="Unassembled WGS sequence"/>
</dbReference>
<feature type="transmembrane region" description="Helical" evidence="6">
    <location>
        <begin position="6"/>
        <end position="29"/>
    </location>
</feature>
<evidence type="ECO:0000256" key="4">
    <source>
        <dbReference type="ARBA" id="ARBA00022989"/>
    </source>
</evidence>
<dbReference type="PANTHER" id="PTHR30086:SF20">
    <property type="entry name" value="ARGININE EXPORTER PROTEIN ARGO-RELATED"/>
    <property type="match status" value="1"/>
</dbReference>
<keyword evidence="4 6" id="KW-1133">Transmembrane helix</keyword>
<dbReference type="RefSeq" id="WP_245624198.1">
    <property type="nucleotide sequence ID" value="NZ_CXSU01000012.1"/>
</dbReference>
<keyword evidence="5 6" id="KW-0472">Membrane</keyword>
<keyword evidence="8" id="KW-1185">Reference proteome</keyword>
<dbReference type="Pfam" id="PF01810">
    <property type="entry name" value="LysE"/>
    <property type="match status" value="1"/>
</dbReference>
<feature type="transmembrane region" description="Helical" evidence="6">
    <location>
        <begin position="150"/>
        <end position="169"/>
    </location>
</feature>